<dbReference type="Proteomes" id="UP001589654">
    <property type="component" value="Unassembled WGS sequence"/>
</dbReference>
<evidence type="ECO:0000256" key="1">
    <source>
        <dbReference type="SAM" id="MobiDB-lite"/>
    </source>
</evidence>
<dbReference type="RefSeq" id="WP_290246825.1">
    <property type="nucleotide sequence ID" value="NZ_JAUFQT010000001.1"/>
</dbReference>
<dbReference type="InterPro" id="IPR015943">
    <property type="entry name" value="WD40/YVTN_repeat-like_dom_sf"/>
</dbReference>
<feature type="region of interest" description="Disordered" evidence="1">
    <location>
        <begin position="513"/>
        <end position="539"/>
    </location>
</feature>
<name>A0ABV5J320_9BACT</name>
<evidence type="ECO:0000313" key="2">
    <source>
        <dbReference type="EMBL" id="MFB9210575.1"/>
    </source>
</evidence>
<feature type="region of interest" description="Disordered" evidence="1">
    <location>
        <begin position="157"/>
        <end position="177"/>
    </location>
</feature>
<gene>
    <name evidence="2" type="ORF">ACFFUR_02055</name>
</gene>
<accession>A0ABV5J320</accession>
<keyword evidence="3" id="KW-1185">Reference proteome</keyword>
<organism evidence="2 3">
    <name type="scientific">Echinicola jeungdonensis</name>
    <dbReference type="NCBI Taxonomy" id="709343"/>
    <lineage>
        <taxon>Bacteria</taxon>
        <taxon>Pseudomonadati</taxon>
        <taxon>Bacteroidota</taxon>
        <taxon>Cytophagia</taxon>
        <taxon>Cytophagales</taxon>
        <taxon>Cyclobacteriaceae</taxon>
        <taxon>Echinicola</taxon>
    </lineage>
</organism>
<dbReference type="Gene3D" id="2.130.10.10">
    <property type="entry name" value="YVTN repeat-like/Quinoprotein amine dehydrogenase"/>
    <property type="match status" value="1"/>
</dbReference>
<dbReference type="EMBL" id="JBHMEW010000008">
    <property type="protein sequence ID" value="MFB9210575.1"/>
    <property type="molecule type" value="Genomic_DNA"/>
</dbReference>
<dbReference type="Pfam" id="PF13585">
    <property type="entry name" value="CHU_C"/>
    <property type="match status" value="1"/>
</dbReference>
<dbReference type="SUPFAM" id="SSF75011">
    <property type="entry name" value="3-carboxy-cis,cis-mucoante lactonizing enzyme"/>
    <property type="match status" value="1"/>
</dbReference>
<dbReference type="SUPFAM" id="SSF50969">
    <property type="entry name" value="YVTN repeat-like/Quinoprotein amine dehydrogenase"/>
    <property type="match status" value="1"/>
</dbReference>
<evidence type="ECO:0000313" key="3">
    <source>
        <dbReference type="Proteomes" id="UP001589654"/>
    </source>
</evidence>
<sequence length="1862" mass="201649">MKRNRPNITKNIFTVLILVFSYLLHPIYSYSQGYNENEWVFGYCGTSQDNNYISFGKGENPTVLSLPGSQPLGTGNVALAIDPITGETLFYTDGALVYNYLNEPMQGVVGELGGMEDERQTVAIAELDFEPQGGNRLFYTFYITPGGQLEYAIMDMNDQGGAPSNQPPAGSVSPGGTIGPSEGPIIVIKAPGQPSFLISFENGQVISREILDQEGQFGAPRSTPLDFTPKAIYYEEVTNTLLFIPEEPGINITLVNINPTRGSFGSHFEIQQSAGPETIEGVVVSPNTDYFYYSQGDQILRVPASGDFDGTPEAIPLNNPVENVYDLKFGPDGKLYYIYQEENSDAFLVGTVNNPEEEDLLNVEVDEDPFQGTDFCGSIFPHFAPDMDGISGTVDFSWSPNPPCMNNPLQLTSNIIPPNIPVETYEWTINPAPTDQDGEELELDLNEEHLLLPAAATNEQNINVSLVVEFGDGSKDSVAYPITLQENNLQANFMPSDTTTCNQCVDLNEMLDVSSGEEGQGGGTGGGGTGGGQGGGQTNYEYFWSNKKDEGWIPEGANEVCEPGLYWALVREPGSSCYVYAQTRVKMWDPETDQKIDDQTNSVWYFGQNGGLNFNPDPDDPDGIVPRPVEDPGFGWNLPAGTTTISDQTGQVLFYTDGQTVWDLNGNVMEGGQDIGGDNSSSQSVVAVPIPQEESLYYLFTTESASGGSNQVKFSLVDIKGENPSGVGSVVSGDNFLFSPGTEQAAALTAGDTTWMMFHEMGNNSFRAYPITNEGIGQPVISSAGSDHNFGTGVGTMKFNSDGSKLAVTINDGGENKVEIFDFDQDTGLLTPYASIDLMSNDEVYGLEFSNDGQRIFVSYRNGGGIQEFPVEGGTTTDNTDPDNPITQSCPSCFENASTQAAIEQCISDNITTLAQSSGQNLGALQIGPDGQIYASIVGASQVGQIQAGTDCNSSTYRPDGPQTGGTNGLGLPSFVQNSGSSIPEPGLEGPDRLCLADGEALGTFEGGGEPDIDSYFWTITDTDGNEIHTFGGVGEDFQTMEYPFDSAGVYTVTLDVERCRVGFNYHHETKEVEIPPPPVLTLIDDVTTCSGNPVTLTAIDGYDESEDLYNFDWRNAAGEVLGDSSSNTIVVDEASIYTVTVSYKTPVGEDPATYETCAVSSSVFVGPAFDFDLNQTAESSCYNENVVNFAPNTPVEGDWAYQVQGDSTSFVSLGRGFELNLNVSNLPGPGIYDIIFTTEDPILEGCIVEKRAELEVSPLPEFSIDAITPATSCNSLDGSFEINMESDADSVIVVETGMNFINVTQGETLTPGNLDPGIYTVKARLGGCVNFKTVSIQNNNPPSSFDPTVTPNSEVCGPDGTLNGSLDIELADPSQGGEYVITRELDGVQFMGSFTGNTSVSLSSGEYAVELSDASGCAFPYDSLFTIEGKNRVDFSIPTQTIACEAFIFRPQSEEDLTFTITDPNGTTLSPDSEGNFTLGLEGTYQVKGAPADPNNEDCPRIRDLNLVLNDQVIYEVSGPQYQCNSPRGVYRAVLDPGFDPDDYIFMWRNSEGTIVNRGQTISSAQQEELSLEVQPKIGAACPGPPITFETVPFVHQAQVSLNAESGICFDNTPAVITADIDVELSDEIRIEWHRVTNGNSERIPQFDDLTEISVDESGTYRAFVINETADLQCIIGTDEIEVFRSDSEPPVLEESYTICAIEGVSTTLDSLGNWSEYEWWLDGELVSTDSTFTPIEPGNYELILSDQASCEYALSFEVIEDCRLLITIPTGLVPGDEERNFVVYVNDFVDEISVLIYNRWGELIYHCIEENVPENSPFCEWNGFVNGKKVPIGTYPVIVKYKSQDQNLEQTIKKAIVVVE</sequence>
<protein>
    <submittedName>
        <fullName evidence="2">Gliding motility-associated C-terminal domain-containing protein</fullName>
    </submittedName>
</protein>
<reference evidence="2 3" key="1">
    <citation type="submission" date="2024-09" db="EMBL/GenBank/DDBJ databases">
        <authorList>
            <person name="Sun Q."/>
            <person name="Mori K."/>
        </authorList>
    </citation>
    <scope>NUCLEOTIDE SEQUENCE [LARGE SCALE GENOMIC DNA]</scope>
    <source>
        <strain evidence="2 3">CECT 7682</strain>
    </source>
</reference>
<proteinExistence type="predicted"/>
<feature type="region of interest" description="Disordered" evidence="1">
    <location>
        <begin position="951"/>
        <end position="989"/>
    </location>
</feature>
<dbReference type="InterPro" id="IPR011044">
    <property type="entry name" value="Quino_amine_DH_bsu"/>
</dbReference>
<feature type="compositionally biased region" description="Gly residues" evidence="1">
    <location>
        <begin position="518"/>
        <end position="537"/>
    </location>
</feature>
<comment type="caution">
    <text evidence="2">The sequence shown here is derived from an EMBL/GenBank/DDBJ whole genome shotgun (WGS) entry which is preliminary data.</text>
</comment>